<dbReference type="InterPro" id="IPR000515">
    <property type="entry name" value="MetI-like"/>
</dbReference>
<evidence type="ECO:0000256" key="3">
    <source>
        <dbReference type="ARBA" id="ARBA00022475"/>
    </source>
</evidence>
<comment type="subcellular location">
    <subcellularLocation>
        <location evidence="1 7">Cell membrane</location>
        <topology evidence="1 7">Multi-pass membrane protein</topology>
    </subcellularLocation>
</comment>
<dbReference type="RefSeq" id="WP_044983505.1">
    <property type="nucleotide sequence ID" value="NZ_CABLBR010000031.1"/>
</dbReference>
<keyword evidence="2 7" id="KW-0813">Transport</keyword>
<evidence type="ECO:0000259" key="8">
    <source>
        <dbReference type="PROSITE" id="PS50928"/>
    </source>
</evidence>
<name>A0ABY5VKF6_9FIRM</name>
<evidence type="ECO:0000256" key="7">
    <source>
        <dbReference type="RuleBase" id="RU363032"/>
    </source>
</evidence>
<keyword evidence="3" id="KW-1003">Cell membrane</keyword>
<organism evidence="9 10">
    <name type="scientific">Ruminococcus gauvreauii</name>
    <dbReference type="NCBI Taxonomy" id="438033"/>
    <lineage>
        <taxon>Bacteria</taxon>
        <taxon>Bacillati</taxon>
        <taxon>Bacillota</taxon>
        <taxon>Clostridia</taxon>
        <taxon>Eubacteriales</taxon>
        <taxon>Oscillospiraceae</taxon>
        <taxon>Ruminococcus</taxon>
    </lineage>
</organism>
<dbReference type="Gene3D" id="1.10.3720.10">
    <property type="entry name" value="MetI-like"/>
    <property type="match status" value="1"/>
</dbReference>
<gene>
    <name evidence="9" type="ORF">NQ502_05715</name>
</gene>
<dbReference type="PROSITE" id="PS50928">
    <property type="entry name" value="ABC_TM1"/>
    <property type="match status" value="1"/>
</dbReference>
<dbReference type="EMBL" id="CP102290">
    <property type="protein sequence ID" value="UWP60533.1"/>
    <property type="molecule type" value="Genomic_DNA"/>
</dbReference>
<evidence type="ECO:0000256" key="6">
    <source>
        <dbReference type="ARBA" id="ARBA00023136"/>
    </source>
</evidence>
<reference evidence="9" key="1">
    <citation type="journal article" date="2022" name="Cell">
        <title>Design, construction, and in vivo augmentation of a complex gut microbiome.</title>
        <authorList>
            <person name="Cheng A.G."/>
            <person name="Ho P.Y."/>
            <person name="Aranda-Diaz A."/>
            <person name="Jain S."/>
            <person name="Yu F.B."/>
            <person name="Meng X."/>
            <person name="Wang M."/>
            <person name="Iakiviak M."/>
            <person name="Nagashima K."/>
            <person name="Zhao A."/>
            <person name="Murugkar P."/>
            <person name="Patil A."/>
            <person name="Atabakhsh K."/>
            <person name="Weakley A."/>
            <person name="Yan J."/>
            <person name="Brumbaugh A.R."/>
            <person name="Higginbottom S."/>
            <person name="Dimas A."/>
            <person name="Shiver A.L."/>
            <person name="Deutschbauer A."/>
            <person name="Neff N."/>
            <person name="Sonnenburg J.L."/>
            <person name="Huang K.C."/>
            <person name="Fischbach M.A."/>
        </authorList>
    </citation>
    <scope>NUCLEOTIDE SEQUENCE</scope>
    <source>
        <strain evidence="9">DSM 19829</strain>
    </source>
</reference>
<feature type="transmembrane region" description="Helical" evidence="7">
    <location>
        <begin position="107"/>
        <end position="126"/>
    </location>
</feature>
<sequence length="261" mass="28679">MTLRKAKFWQKLAAGVISFAVLILIWQLAAMNPTFSQVMPGPFGVLRKFFESFVEPIGKNVMVYHVLITLSRWAVGFISATVLGIALGLAMGWYPRFESFMRPLFELVRPIPTLAWIPLVILWCGIGEFAKYTLVFIGAFMSIVQNAYHGAKSVDHSIVDAAQMLGCNDRQLFFTIVIPASVPAISAGLQIGVASAWSSVVAAELVRSSSGIGWIVVTGQQNNNMTQILVGILVIAVIGLILALLIRKVEDVLCRWNKRGR</sequence>
<keyword evidence="5 7" id="KW-1133">Transmembrane helix</keyword>
<evidence type="ECO:0000256" key="2">
    <source>
        <dbReference type="ARBA" id="ARBA00022448"/>
    </source>
</evidence>
<feature type="transmembrane region" description="Helical" evidence="7">
    <location>
        <begin position="73"/>
        <end position="95"/>
    </location>
</feature>
<evidence type="ECO:0000256" key="1">
    <source>
        <dbReference type="ARBA" id="ARBA00004651"/>
    </source>
</evidence>
<dbReference type="PANTHER" id="PTHR30151">
    <property type="entry name" value="ALKANE SULFONATE ABC TRANSPORTER-RELATED, MEMBRANE SUBUNIT"/>
    <property type="match status" value="1"/>
</dbReference>
<dbReference type="Pfam" id="PF00528">
    <property type="entry name" value="BPD_transp_1"/>
    <property type="match status" value="1"/>
</dbReference>
<dbReference type="SUPFAM" id="SSF161098">
    <property type="entry name" value="MetI-like"/>
    <property type="match status" value="1"/>
</dbReference>
<keyword evidence="4 7" id="KW-0812">Transmembrane</keyword>
<evidence type="ECO:0000256" key="4">
    <source>
        <dbReference type="ARBA" id="ARBA00022692"/>
    </source>
</evidence>
<feature type="transmembrane region" description="Helical" evidence="7">
    <location>
        <begin position="228"/>
        <end position="246"/>
    </location>
</feature>
<dbReference type="PANTHER" id="PTHR30151:SF0">
    <property type="entry name" value="ABC TRANSPORTER PERMEASE PROTEIN MJ0413-RELATED"/>
    <property type="match status" value="1"/>
</dbReference>
<evidence type="ECO:0000313" key="10">
    <source>
        <dbReference type="Proteomes" id="UP001060164"/>
    </source>
</evidence>
<feature type="transmembrane region" description="Helical" evidence="7">
    <location>
        <begin position="12"/>
        <end position="29"/>
    </location>
</feature>
<feature type="domain" description="ABC transmembrane type-1" evidence="8">
    <location>
        <begin position="66"/>
        <end position="246"/>
    </location>
</feature>
<dbReference type="InterPro" id="IPR035906">
    <property type="entry name" value="MetI-like_sf"/>
</dbReference>
<keyword evidence="6 7" id="KW-0472">Membrane</keyword>
<protein>
    <submittedName>
        <fullName evidence="9">ABC transporter permease</fullName>
    </submittedName>
</protein>
<keyword evidence="10" id="KW-1185">Reference proteome</keyword>
<evidence type="ECO:0000313" key="9">
    <source>
        <dbReference type="EMBL" id="UWP60533.1"/>
    </source>
</evidence>
<proteinExistence type="inferred from homology"/>
<comment type="similarity">
    <text evidence="7">Belongs to the binding-protein-dependent transport system permease family.</text>
</comment>
<accession>A0ABY5VKF6</accession>
<feature type="transmembrane region" description="Helical" evidence="7">
    <location>
        <begin position="172"/>
        <end position="197"/>
    </location>
</feature>
<dbReference type="CDD" id="cd06261">
    <property type="entry name" value="TM_PBP2"/>
    <property type="match status" value="1"/>
</dbReference>
<dbReference type="Proteomes" id="UP001060164">
    <property type="component" value="Chromosome"/>
</dbReference>
<evidence type="ECO:0000256" key="5">
    <source>
        <dbReference type="ARBA" id="ARBA00022989"/>
    </source>
</evidence>